<dbReference type="Pfam" id="PF04012">
    <property type="entry name" value="PspA_IM30"/>
    <property type="match status" value="1"/>
</dbReference>
<reference evidence="3 4" key="1">
    <citation type="submission" date="2021-03" db="EMBL/GenBank/DDBJ databases">
        <title>Whole genome sequence of Metabacillus bambusae BG109.</title>
        <authorList>
            <person name="Jeong J.W."/>
        </authorList>
    </citation>
    <scope>NUCLEOTIDE SEQUENCE [LARGE SCALE GENOMIC DNA]</scope>
    <source>
        <strain evidence="3 4">BG109</strain>
    </source>
</reference>
<dbReference type="RefSeq" id="WP_207975554.1">
    <property type="nucleotide sequence ID" value="NZ_JAGDEL010000002.1"/>
</dbReference>
<gene>
    <name evidence="3" type="ORF">I7822_04470</name>
</gene>
<evidence type="ECO:0000313" key="3">
    <source>
        <dbReference type="EMBL" id="MBO1510947.1"/>
    </source>
</evidence>
<keyword evidence="2" id="KW-0175">Coiled coil</keyword>
<evidence type="ECO:0000256" key="2">
    <source>
        <dbReference type="SAM" id="Coils"/>
    </source>
</evidence>
<name>A0ABS3MY44_9BACI</name>
<sequence length="219" mass="25338">MGIFKRVKTIAVADMNHKLDKYEDPISMVKQYIRELETELEKAQSALANQIYFEQKHEGLIEQVKTAIDNRKRQQQLALEKNNDDMAKLAIHDRIEQEKKLQALEQQLASIKNQTKQLKAQVVKLKDTYAELQNRKALLISRANAAQTTYSIKSTLHSSQSENILNGFARMEDKVLRLEAQASAQDYLYEKDHLNEKTYSVEVEEEFIKAKEAINEKQA</sequence>
<dbReference type="InterPro" id="IPR007157">
    <property type="entry name" value="PspA_VIPP1"/>
</dbReference>
<organism evidence="3 4">
    <name type="scientific">Metabacillus bambusae</name>
    <dbReference type="NCBI Taxonomy" id="2795218"/>
    <lineage>
        <taxon>Bacteria</taxon>
        <taxon>Bacillati</taxon>
        <taxon>Bacillota</taxon>
        <taxon>Bacilli</taxon>
        <taxon>Bacillales</taxon>
        <taxon>Bacillaceae</taxon>
        <taxon>Metabacillus</taxon>
    </lineage>
</organism>
<comment type="caution">
    <text evidence="3">The sequence shown here is derived from an EMBL/GenBank/DDBJ whole genome shotgun (WGS) entry which is preliminary data.</text>
</comment>
<dbReference type="EMBL" id="JAGDEL010000002">
    <property type="protein sequence ID" value="MBO1510947.1"/>
    <property type="molecule type" value="Genomic_DNA"/>
</dbReference>
<keyword evidence="4" id="KW-1185">Reference proteome</keyword>
<evidence type="ECO:0000256" key="1">
    <source>
        <dbReference type="ARBA" id="ARBA00043985"/>
    </source>
</evidence>
<dbReference type="Proteomes" id="UP000663981">
    <property type="component" value="Unassembled WGS sequence"/>
</dbReference>
<feature type="coiled-coil region" evidence="2">
    <location>
        <begin position="87"/>
        <end position="142"/>
    </location>
</feature>
<evidence type="ECO:0000313" key="4">
    <source>
        <dbReference type="Proteomes" id="UP000663981"/>
    </source>
</evidence>
<dbReference type="PANTHER" id="PTHR31088:SF6">
    <property type="entry name" value="PHAGE SHOCK PROTEIN A"/>
    <property type="match status" value="1"/>
</dbReference>
<protein>
    <submittedName>
        <fullName evidence="3">PspA/IM30 family protein</fullName>
    </submittedName>
</protein>
<comment type="similarity">
    <text evidence="1">Belongs to the PspA/Vipp/IM30 family.</text>
</comment>
<dbReference type="PANTHER" id="PTHR31088">
    <property type="entry name" value="MEMBRANE-ASSOCIATED PROTEIN VIPP1, CHLOROPLASTIC"/>
    <property type="match status" value="1"/>
</dbReference>
<proteinExistence type="inferred from homology"/>
<accession>A0ABS3MY44</accession>